<evidence type="ECO:0000256" key="2">
    <source>
        <dbReference type="ARBA" id="ARBA00022473"/>
    </source>
</evidence>
<dbReference type="GO" id="GO:0019955">
    <property type="term" value="F:cytokine binding"/>
    <property type="evidence" value="ECO:0007669"/>
    <property type="project" value="UniProtKB-ARBA"/>
</dbReference>
<dbReference type="GeneID" id="117363162"/>
<evidence type="ECO:0000256" key="5">
    <source>
        <dbReference type="ARBA" id="ARBA00022729"/>
    </source>
</evidence>
<name>A0A6P8RLW1_GEOSA</name>
<comment type="subcellular location">
    <subcellularLocation>
        <location evidence="1">Secreted</location>
    </subcellularLocation>
</comment>
<keyword evidence="7" id="KW-0325">Glycoprotein</keyword>
<dbReference type="FunCoup" id="A0A6P8RLW1">
    <property type="interactions" value="139"/>
</dbReference>
<keyword evidence="10" id="KW-0472">Membrane</keyword>
<dbReference type="AlphaFoldDB" id="A0A6P8RLW1"/>
<dbReference type="PROSITE" id="PS51450">
    <property type="entry name" value="LRR"/>
    <property type="match status" value="4"/>
</dbReference>
<keyword evidence="6" id="KW-0677">Repeat</keyword>
<dbReference type="InterPro" id="IPR050328">
    <property type="entry name" value="Dev_Immune_Receptor"/>
</dbReference>
<dbReference type="PANTHER" id="PTHR24373:SF352">
    <property type="entry name" value="TSUKUSHI"/>
    <property type="match status" value="1"/>
</dbReference>
<evidence type="ECO:0000256" key="8">
    <source>
        <dbReference type="ARBA" id="ARBA00074718"/>
    </source>
</evidence>
<evidence type="ECO:0000256" key="10">
    <source>
        <dbReference type="SAM" id="Phobius"/>
    </source>
</evidence>
<reference evidence="12" key="1">
    <citation type="submission" date="2025-08" db="UniProtKB">
        <authorList>
            <consortium name="RefSeq"/>
        </authorList>
    </citation>
    <scope>IDENTIFICATION</scope>
</reference>
<evidence type="ECO:0000256" key="1">
    <source>
        <dbReference type="ARBA" id="ARBA00004613"/>
    </source>
</evidence>
<sequence length="369" mass="40751">MAGARSGSSPQDRLPVLTMPSLIWAYLLLLLPLIGTTKMCFPGCHCEVESFGLFDSFSLTKVDCSGVGSDIVPVHIPLDTSYLDLSSNQLQLINESVLSGPGYTTLINLDLSYNKITKLSATTFSRLRYLEALDLSHNDLEVLPEECFSNSPLGEVDLSNNKLLEIKLDVFVSKGQGKPMIVDLSNNLISVVSRNPEKRIPNIQSLTLSGNRLNTVPNLQGIPLRYLNIDGNPISRIEKHDFTGLKGLMHLSLNNLTQLTEISPYSFRELPTLQVLDLSNNPSLKSLSSDVFLGLNSLQELNLSHTSLTSLSKDVLTHLPSVRSISWGKNIHCLKTVREGQFHRLTGRSKKEVLSCHDEHGFVTAPYIL</sequence>
<dbReference type="Pfam" id="PF13855">
    <property type="entry name" value="LRR_8"/>
    <property type="match status" value="2"/>
</dbReference>
<evidence type="ECO:0000256" key="4">
    <source>
        <dbReference type="ARBA" id="ARBA00022614"/>
    </source>
</evidence>
<dbReference type="SMART" id="SM00369">
    <property type="entry name" value="LRR_TYP"/>
    <property type="match status" value="7"/>
</dbReference>
<proteinExistence type="predicted"/>
<dbReference type="KEGG" id="gsh:117363162"/>
<dbReference type="InterPro" id="IPR032675">
    <property type="entry name" value="LRR_dom_sf"/>
</dbReference>
<keyword evidence="5" id="KW-0732">Signal</keyword>
<dbReference type="OrthoDB" id="676979at2759"/>
<dbReference type="InParanoid" id="A0A6P8RLW1"/>
<dbReference type="RefSeq" id="XP_033806402.1">
    <property type="nucleotide sequence ID" value="XM_033950511.1"/>
</dbReference>
<keyword evidence="10" id="KW-0812">Transmembrane</keyword>
<keyword evidence="11" id="KW-1185">Reference proteome</keyword>
<dbReference type="SUPFAM" id="SSF52058">
    <property type="entry name" value="L domain-like"/>
    <property type="match status" value="1"/>
</dbReference>
<evidence type="ECO:0000256" key="9">
    <source>
        <dbReference type="ARBA" id="ARBA00074988"/>
    </source>
</evidence>
<dbReference type="Pfam" id="PF00560">
    <property type="entry name" value="LRR_1"/>
    <property type="match status" value="1"/>
</dbReference>
<keyword evidence="10" id="KW-1133">Transmembrane helix</keyword>
<evidence type="ECO:0000256" key="7">
    <source>
        <dbReference type="ARBA" id="ARBA00023180"/>
    </source>
</evidence>
<dbReference type="InterPro" id="IPR001611">
    <property type="entry name" value="Leu-rich_rpt"/>
</dbReference>
<dbReference type="PRINTS" id="PR00019">
    <property type="entry name" value="LEURICHRPT"/>
</dbReference>
<dbReference type="FunFam" id="3.80.10.10:FF:000609">
    <property type="entry name" value="Tsukushi, small leucine rich proteoglycan"/>
    <property type="match status" value="1"/>
</dbReference>
<dbReference type="Gene3D" id="3.80.10.10">
    <property type="entry name" value="Ribonuclease Inhibitor"/>
    <property type="match status" value="2"/>
</dbReference>
<keyword evidence="2" id="KW-0217">Developmental protein</keyword>
<dbReference type="GO" id="GO:0009653">
    <property type="term" value="P:anatomical structure morphogenesis"/>
    <property type="evidence" value="ECO:0007669"/>
    <property type="project" value="UniProtKB-ARBA"/>
</dbReference>
<dbReference type="InterPro" id="IPR003591">
    <property type="entry name" value="Leu-rich_rpt_typical-subtyp"/>
</dbReference>
<keyword evidence="4" id="KW-0433">Leucine-rich repeat</keyword>
<dbReference type="Proteomes" id="UP000515159">
    <property type="component" value="Chromosome 6"/>
</dbReference>
<protein>
    <recommendedName>
        <fullName evidence="8">Tsukushi</fullName>
    </recommendedName>
    <alternativeName>
        <fullName evidence="9">Leucine-rich repeat-containing protein 54</fullName>
    </alternativeName>
</protein>
<dbReference type="GO" id="GO:0005576">
    <property type="term" value="C:extracellular region"/>
    <property type="evidence" value="ECO:0007669"/>
    <property type="project" value="UniProtKB-SubCell"/>
</dbReference>
<feature type="transmembrane region" description="Helical" evidence="10">
    <location>
        <begin position="14"/>
        <end position="34"/>
    </location>
</feature>
<dbReference type="FunFam" id="3.80.10.10:FF:000308">
    <property type="entry name" value="tsukushin isoform X3"/>
    <property type="match status" value="1"/>
</dbReference>
<dbReference type="CTD" id="25987"/>
<dbReference type="PANTHER" id="PTHR24373">
    <property type="entry name" value="SLIT RELATED LEUCINE-RICH REPEAT NEURONAL PROTEIN"/>
    <property type="match status" value="1"/>
</dbReference>
<keyword evidence="3" id="KW-0964">Secreted</keyword>
<organism evidence="11 12">
    <name type="scientific">Geotrypetes seraphini</name>
    <name type="common">Gaboon caecilian</name>
    <name type="synonym">Caecilia seraphini</name>
    <dbReference type="NCBI Taxonomy" id="260995"/>
    <lineage>
        <taxon>Eukaryota</taxon>
        <taxon>Metazoa</taxon>
        <taxon>Chordata</taxon>
        <taxon>Craniata</taxon>
        <taxon>Vertebrata</taxon>
        <taxon>Euteleostomi</taxon>
        <taxon>Amphibia</taxon>
        <taxon>Gymnophiona</taxon>
        <taxon>Geotrypetes</taxon>
    </lineage>
</organism>
<accession>A0A6P8RLW1</accession>
<evidence type="ECO:0000256" key="6">
    <source>
        <dbReference type="ARBA" id="ARBA00022737"/>
    </source>
</evidence>
<evidence type="ECO:0000313" key="11">
    <source>
        <dbReference type="Proteomes" id="UP000515159"/>
    </source>
</evidence>
<gene>
    <name evidence="12" type="primary">TSKU</name>
</gene>
<evidence type="ECO:0000313" key="12">
    <source>
        <dbReference type="RefSeq" id="XP_033806402.1"/>
    </source>
</evidence>
<evidence type="ECO:0000256" key="3">
    <source>
        <dbReference type="ARBA" id="ARBA00022525"/>
    </source>
</evidence>